<keyword evidence="3" id="KW-1185">Reference proteome</keyword>
<feature type="signal peptide" evidence="1">
    <location>
        <begin position="1"/>
        <end position="29"/>
    </location>
</feature>
<dbReference type="Proteomes" id="UP000321491">
    <property type="component" value="Unassembled WGS sequence"/>
</dbReference>
<evidence type="ECO:0000313" key="3">
    <source>
        <dbReference type="Proteomes" id="UP000321491"/>
    </source>
</evidence>
<evidence type="ECO:0000313" key="2">
    <source>
        <dbReference type="EMBL" id="GEN32506.1"/>
    </source>
</evidence>
<organism evidence="2 3">
    <name type="scientific">Cerasibacillus quisquiliarum</name>
    <dbReference type="NCBI Taxonomy" id="227865"/>
    <lineage>
        <taxon>Bacteria</taxon>
        <taxon>Bacillati</taxon>
        <taxon>Bacillota</taxon>
        <taxon>Bacilli</taxon>
        <taxon>Bacillales</taxon>
        <taxon>Bacillaceae</taxon>
        <taxon>Cerasibacillus</taxon>
    </lineage>
</organism>
<keyword evidence="1" id="KW-0732">Signal</keyword>
<sequence>MTKKFNKIVYVIVLLFGTASFGFTSSAFANGDVNDASPMANDMTGYE</sequence>
<proteinExistence type="predicted"/>
<accession>A0A511V0S3</accession>
<gene>
    <name evidence="2" type="ORF">CQU01_27440</name>
</gene>
<protein>
    <submittedName>
        <fullName evidence="2">Uncharacterized protein</fullName>
    </submittedName>
</protein>
<dbReference type="AlphaFoldDB" id="A0A511V0S3"/>
<name>A0A511V0S3_9BACI</name>
<comment type="caution">
    <text evidence="2">The sequence shown here is derived from an EMBL/GenBank/DDBJ whole genome shotgun (WGS) entry which is preliminary data.</text>
</comment>
<dbReference type="RefSeq" id="WP_170226741.1">
    <property type="nucleotide sequence ID" value="NZ_BJXW01000047.1"/>
</dbReference>
<reference evidence="2 3" key="1">
    <citation type="submission" date="2019-07" db="EMBL/GenBank/DDBJ databases">
        <title>Whole genome shotgun sequence of Cerasibacillus quisquiliarum NBRC 102429.</title>
        <authorList>
            <person name="Hosoyama A."/>
            <person name="Uohara A."/>
            <person name="Ohji S."/>
            <person name="Ichikawa N."/>
        </authorList>
    </citation>
    <scope>NUCLEOTIDE SEQUENCE [LARGE SCALE GENOMIC DNA]</scope>
    <source>
        <strain evidence="2 3">NBRC 102429</strain>
    </source>
</reference>
<feature type="chain" id="PRO_5021823815" evidence="1">
    <location>
        <begin position="30"/>
        <end position="47"/>
    </location>
</feature>
<evidence type="ECO:0000256" key="1">
    <source>
        <dbReference type="SAM" id="SignalP"/>
    </source>
</evidence>
<dbReference type="EMBL" id="BJXW01000047">
    <property type="protein sequence ID" value="GEN32506.1"/>
    <property type="molecule type" value="Genomic_DNA"/>
</dbReference>